<proteinExistence type="predicted"/>
<dbReference type="Proteomes" id="UP001223520">
    <property type="component" value="Chromosome"/>
</dbReference>
<dbReference type="Pfam" id="PF08872">
    <property type="entry name" value="KGK"/>
    <property type="match status" value="1"/>
</dbReference>
<dbReference type="EMBL" id="CP124543">
    <property type="protein sequence ID" value="WGV25678.1"/>
    <property type="molecule type" value="Genomic_DNA"/>
</dbReference>
<evidence type="ECO:0000313" key="1">
    <source>
        <dbReference type="EMBL" id="WGV25678.1"/>
    </source>
</evidence>
<dbReference type="KEGG" id="hbq:QI031_28825"/>
<accession>A0AAJ6NS24</accession>
<organism evidence="1 2">
    <name type="scientific">Halotia branconii CENA392</name>
    <dbReference type="NCBI Taxonomy" id="1539056"/>
    <lineage>
        <taxon>Bacteria</taxon>
        <taxon>Bacillati</taxon>
        <taxon>Cyanobacteriota</taxon>
        <taxon>Cyanophyceae</taxon>
        <taxon>Nostocales</taxon>
        <taxon>Nodulariaceae</taxon>
        <taxon>Halotia</taxon>
    </lineage>
</organism>
<protein>
    <submittedName>
        <fullName evidence="1">KGK domain-containing protein</fullName>
    </submittedName>
</protein>
<gene>
    <name evidence="1" type="ORF">QI031_28825</name>
</gene>
<dbReference type="RefSeq" id="WP_281482965.1">
    <property type="nucleotide sequence ID" value="NZ_CP124543.1"/>
</dbReference>
<dbReference type="InterPro" id="IPR014971">
    <property type="entry name" value="KGK"/>
</dbReference>
<evidence type="ECO:0000313" key="2">
    <source>
        <dbReference type="Proteomes" id="UP001223520"/>
    </source>
</evidence>
<name>A0AAJ6NS24_9CYAN</name>
<dbReference type="AlphaFoldDB" id="A0AAJ6NS24"/>
<sequence>MNNIRLDDGDVVSSSTADFGLGNTFKVSELKLQIQALFKEGTEDGLIAAYRCSWFDEEGAEEFEILRQEGGGWQKGRVRFQLEFIPDQPQ</sequence>
<reference evidence="1 2" key="1">
    <citation type="journal article" date="2023" name="Limnol Oceanogr Lett">
        <title>Environmental adaptations by the intertidal Antarctic cyanobacterium Halotia branconii CENA392 as revealed using long-read genome sequencing.</title>
        <authorList>
            <person name="Dextro R.B."/>
            <person name="Delbaje E."/>
            <person name="Freitas P.N.N."/>
            <person name="Geraldes V."/>
            <person name="Pinto E."/>
            <person name="Long P.F."/>
            <person name="Fiore M.F."/>
        </authorList>
    </citation>
    <scope>NUCLEOTIDE SEQUENCE [LARGE SCALE GENOMIC DNA]</scope>
    <source>
        <strain evidence="1 2">CENA392</strain>
    </source>
</reference>
<keyword evidence="2" id="KW-1185">Reference proteome</keyword>